<gene>
    <name evidence="1" type="ORF">E3O32_07770</name>
</gene>
<keyword evidence="2" id="KW-1185">Reference proteome</keyword>
<name>A0A4R8W847_9MICO</name>
<reference evidence="1 2" key="1">
    <citation type="submission" date="2019-03" db="EMBL/GenBank/DDBJ databases">
        <title>Genomics of glacier-inhabiting Cryobacterium strains.</title>
        <authorList>
            <person name="Liu Q."/>
            <person name="Xin Y.-H."/>
        </authorList>
    </citation>
    <scope>NUCLEOTIDE SEQUENCE [LARGE SCALE GENOMIC DNA]</scope>
    <source>
        <strain evidence="1 2">RHLT2-21</strain>
    </source>
</reference>
<sequence>MTAGVRALQIVDYDFDVPSNFYTVPLDPAESVDSTRWAESVVADVAQRDPNPGTTGDFAAELAELRTRLLGQRNPWLTAAVSVRPEKQLTIGAVLTVQQLAMDDDDGPAAYERIAREESTRMRPGARSRDLELWRADIPAGEVVGLFQRIEFTELGAAEGRLSERTVFAVFPVGSSEMLQFAFTCDDFGAFASMREETQAIVETLHIVTEAL</sequence>
<dbReference type="Proteomes" id="UP000297643">
    <property type="component" value="Unassembled WGS sequence"/>
</dbReference>
<evidence type="ECO:0000313" key="2">
    <source>
        <dbReference type="Proteomes" id="UP000297643"/>
    </source>
</evidence>
<evidence type="ECO:0000313" key="1">
    <source>
        <dbReference type="EMBL" id="TFC04604.1"/>
    </source>
</evidence>
<proteinExistence type="predicted"/>
<comment type="caution">
    <text evidence="1">The sequence shown here is derived from an EMBL/GenBank/DDBJ whole genome shotgun (WGS) entry which is preliminary data.</text>
</comment>
<dbReference type="RefSeq" id="WP_134508250.1">
    <property type="nucleotide sequence ID" value="NZ_SOFM01000021.1"/>
</dbReference>
<protein>
    <submittedName>
        <fullName evidence="1">Uncharacterized protein</fullName>
    </submittedName>
</protein>
<accession>A0A4R8W847</accession>
<organism evidence="1 2">
    <name type="scientific">Cryobacterium mannosilyticum</name>
    <dbReference type="NCBI Taxonomy" id="1259190"/>
    <lineage>
        <taxon>Bacteria</taxon>
        <taxon>Bacillati</taxon>
        <taxon>Actinomycetota</taxon>
        <taxon>Actinomycetes</taxon>
        <taxon>Micrococcales</taxon>
        <taxon>Microbacteriaceae</taxon>
        <taxon>Cryobacterium</taxon>
    </lineage>
</organism>
<dbReference type="AlphaFoldDB" id="A0A4R8W847"/>
<dbReference type="EMBL" id="SOFM01000021">
    <property type="protein sequence ID" value="TFC04604.1"/>
    <property type="molecule type" value="Genomic_DNA"/>
</dbReference>